<dbReference type="EMBL" id="MU853228">
    <property type="protein sequence ID" value="KAK4123701.1"/>
    <property type="molecule type" value="Genomic_DNA"/>
</dbReference>
<accession>A0AAN6U0S9</accession>
<dbReference type="RefSeq" id="XP_062647472.1">
    <property type="nucleotide sequence ID" value="XM_062787291.1"/>
</dbReference>
<reference evidence="1" key="1">
    <citation type="journal article" date="2023" name="Mol. Phylogenet. Evol.">
        <title>Genome-scale phylogeny and comparative genomics of the fungal order Sordariales.</title>
        <authorList>
            <person name="Hensen N."/>
            <person name="Bonometti L."/>
            <person name="Westerberg I."/>
            <person name="Brannstrom I.O."/>
            <person name="Guillou S."/>
            <person name="Cros-Aarteil S."/>
            <person name="Calhoun S."/>
            <person name="Haridas S."/>
            <person name="Kuo A."/>
            <person name="Mondo S."/>
            <person name="Pangilinan J."/>
            <person name="Riley R."/>
            <person name="LaButti K."/>
            <person name="Andreopoulos B."/>
            <person name="Lipzen A."/>
            <person name="Chen C."/>
            <person name="Yan M."/>
            <person name="Daum C."/>
            <person name="Ng V."/>
            <person name="Clum A."/>
            <person name="Steindorff A."/>
            <person name="Ohm R.A."/>
            <person name="Martin F."/>
            <person name="Silar P."/>
            <person name="Natvig D.O."/>
            <person name="Lalanne C."/>
            <person name="Gautier V."/>
            <person name="Ament-Velasquez S.L."/>
            <person name="Kruys A."/>
            <person name="Hutchinson M.I."/>
            <person name="Powell A.J."/>
            <person name="Barry K."/>
            <person name="Miller A.N."/>
            <person name="Grigoriev I.V."/>
            <person name="Debuchy R."/>
            <person name="Gladieux P."/>
            <person name="Hiltunen Thoren M."/>
            <person name="Johannesson H."/>
        </authorList>
    </citation>
    <scope>NUCLEOTIDE SEQUENCE</scope>
    <source>
        <strain evidence="1">CBS 731.68</strain>
    </source>
</reference>
<dbReference type="Proteomes" id="UP001302602">
    <property type="component" value="Unassembled WGS sequence"/>
</dbReference>
<gene>
    <name evidence="1" type="ORF">N657DRAFT_421567</name>
</gene>
<keyword evidence="2" id="KW-1185">Reference proteome</keyword>
<evidence type="ECO:0000313" key="1">
    <source>
        <dbReference type="EMBL" id="KAK4123701.1"/>
    </source>
</evidence>
<evidence type="ECO:0000313" key="2">
    <source>
        <dbReference type="Proteomes" id="UP001302602"/>
    </source>
</evidence>
<comment type="caution">
    <text evidence="1">The sequence shown here is derived from an EMBL/GenBank/DDBJ whole genome shotgun (WGS) entry which is preliminary data.</text>
</comment>
<reference evidence="1" key="2">
    <citation type="submission" date="2023-05" db="EMBL/GenBank/DDBJ databases">
        <authorList>
            <consortium name="Lawrence Berkeley National Laboratory"/>
            <person name="Steindorff A."/>
            <person name="Hensen N."/>
            <person name="Bonometti L."/>
            <person name="Westerberg I."/>
            <person name="Brannstrom I.O."/>
            <person name="Guillou S."/>
            <person name="Cros-Aarteil S."/>
            <person name="Calhoun S."/>
            <person name="Haridas S."/>
            <person name="Kuo A."/>
            <person name="Mondo S."/>
            <person name="Pangilinan J."/>
            <person name="Riley R."/>
            <person name="Labutti K."/>
            <person name="Andreopoulos B."/>
            <person name="Lipzen A."/>
            <person name="Chen C."/>
            <person name="Yanf M."/>
            <person name="Daum C."/>
            <person name="Ng V."/>
            <person name="Clum A."/>
            <person name="Ohm R."/>
            <person name="Martin F."/>
            <person name="Silar P."/>
            <person name="Natvig D."/>
            <person name="Lalanne C."/>
            <person name="Gautier V."/>
            <person name="Ament-Velasquez S.L."/>
            <person name="Kruys A."/>
            <person name="Hutchinson M.I."/>
            <person name="Powell A.J."/>
            <person name="Barry K."/>
            <person name="Miller A.N."/>
            <person name="Grigoriev I.V."/>
            <person name="Debuchy R."/>
            <person name="Gladieux P."/>
            <person name="Thoren M.H."/>
            <person name="Johannesson H."/>
        </authorList>
    </citation>
    <scope>NUCLEOTIDE SEQUENCE</scope>
    <source>
        <strain evidence="1">CBS 731.68</strain>
    </source>
</reference>
<dbReference type="GeneID" id="87824061"/>
<name>A0AAN6U0S9_9PEZI</name>
<dbReference type="AlphaFoldDB" id="A0AAN6U0S9"/>
<proteinExistence type="predicted"/>
<organism evidence="1 2">
    <name type="scientific">Parathielavia appendiculata</name>
    <dbReference type="NCBI Taxonomy" id="2587402"/>
    <lineage>
        <taxon>Eukaryota</taxon>
        <taxon>Fungi</taxon>
        <taxon>Dikarya</taxon>
        <taxon>Ascomycota</taxon>
        <taxon>Pezizomycotina</taxon>
        <taxon>Sordariomycetes</taxon>
        <taxon>Sordariomycetidae</taxon>
        <taxon>Sordariales</taxon>
        <taxon>Chaetomiaceae</taxon>
        <taxon>Parathielavia</taxon>
    </lineage>
</organism>
<sequence length="137" mass="14924">MMSQISTRRDTFFSSLRGQRLLSTLTSWSILVVGSLEAAPPVISGLVLARLRPVAVSPCHGPGGETIAQFPCRGLPVASQVRRSENPVAIFPGCVSFCSWHIPFPPAPPGQPEPTRRRQRHWLIAYLFPINPASVGL</sequence>
<protein>
    <submittedName>
        <fullName evidence="1">Uncharacterized protein</fullName>
    </submittedName>
</protein>